<protein>
    <submittedName>
        <fullName evidence="2">Mannose-binding lectin</fullName>
    </submittedName>
</protein>
<dbReference type="GO" id="GO:0030246">
    <property type="term" value="F:carbohydrate binding"/>
    <property type="evidence" value="ECO:0007669"/>
    <property type="project" value="UniProtKB-KW"/>
</dbReference>
<feature type="compositionally biased region" description="Polar residues" evidence="1">
    <location>
        <begin position="256"/>
        <end position="271"/>
    </location>
</feature>
<dbReference type="InParanoid" id="A0A0V0QI94"/>
<reference evidence="2 3" key="1">
    <citation type="journal article" date="2015" name="Sci. Rep.">
        <title>Genome of the facultative scuticociliatosis pathogen Pseudocohnilembus persalinus provides insight into its virulence through horizontal gene transfer.</title>
        <authorList>
            <person name="Xiong J."/>
            <person name="Wang G."/>
            <person name="Cheng J."/>
            <person name="Tian M."/>
            <person name="Pan X."/>
            <person name="Warren A."/>
            <person name="Jiang C."/>
            <person name="Yuan D."/>
            <person name="Miao W."/>
        </authorList>
    </citation>
    <scope>NUCLEOTIDE SEQUENCE [LARGE SCALE GENOMIC DNA]</scope>
    <source>
        <strain evidence="2">36N120E</strain>
    </source>
</reference>
<keyword evidence="2" id="KW-0430">Lectin</keyword>
<organism evidence="2 3">
    <name type="scientific">Pseudocohnilembus persalinus</name>
    <name type="common">Ciliate</name>
    <dbReference type="NCBI Taxonomy" id="266149"/>
    <lineage>
        <taxon>Eukaryota</taxon>
        <taxon>Sar</taxon>
        <taxon>Alveolata</taxon>
        <taxon>Ciliophora</taxon>
        <taxon>Intramacronucleata</taxon>
        <taxon>Oligohymenophorea</taxon>
        <taxon>Scuticociliatia</taxon>
        <taxon>Philasterida</taxon>
        <taxon>Pseudocohnilembidae</taxon>
        <taxon>Pseudocohnilembus</taxon>
    </lineage>
</organism>
<dbReference type="AlphaFoldDB" id="A0A0V0QI94"/>
<evidence type="ECO:0000313" key="3">
    <source>
        <dbReference type="Proteomes" id="UP000054937"/>
    </source>
</evidence>
<comment type="caution">
    <text evidence="2">The sequence shown here is derived from an EMBL/GenBank/DDBJ whole genome shotgun (WGS) entry which is preliminary data.</text>
</comment>
<dbReference type="Gene3D" id="2.100.10.30">
    <property type="entry name" value="Jacalin-like lectin domain"/>
    <property type="match status" value="1"/>
</dbReference>
<accession>A0A0V0QI94</accession>
<dbReference type="EMBL" id="LDAU01000159">
    <property type="protein sequence ID" value="KRX01999.1"/>
    <property type="molecule type" value="Genomic_DNA"/>
</dbReference>
<evidence type="ECO:0000256" key="1">
    <source>
        <dbReference type="SAM" id="MobiDB-lite"/>
    </source>
</evidence>
<feature type="region of interest" description="Disordered" evidence="1">
    <location>
        <begin position="255"/>
        <end position="323"/>
    </location>
</feature>
<name>A0A0V0QI94_PSEPJ</name>
<proteinExistence type="predicted"/>
<dbReference type="InterPro" id="IPR036404">
    <property type="entry name" value="Jacalin-like_lectin_dom_sf"/>
</dbReference>
<evidence type="ECO:0000313" key="2">
    <source>
        <dbReference type="EMBL" id="KRX01999.1"/>
    </source>
</evidence>
<feature type="compositionally biased region" description="Basic and acidic residues" evidence="1">
    <location>
        <begin position="358"/>
        <end position="383"/>
    </location>
</feature>
<dbReference type="SUPFAM" id="SSF51101">
    <property type="entry name" value="Mannose-binding lectins"/>
    <property type="match status" value="1"/>
</dbReference>
<feature type="compositionally biased region" description="Low complexity" evidence="1">
    <location>
        <begin position="272"/>
        <end position="323"/>
    </location>
</feature>
<feature type="region of interest" description="Disordered" evidence="1">
    <location>
        <begin position="344"/>
        <end position="383"/>
    </location>
</feature>
<gene>
    <name evidence="2" type="ORF">PPERSA_07644</name>
</gene>
<dbReference type="Proteomes" id="UP000054937">
    <property type="component" value="Unassembled WGS sequence"/>
</dbReference>
<keyword evidence="3" id="KW-1185">Reference proteome</keyword>
<sequence length="383" mass="45053">MEKVLEVENQKLKEIQNNIKQMSLLEKDPGIRKTQAGVSFASQNARSFRDSSELQIPGDMFISQVTLTSYKNFIIGLDVVYKSRKGIEKQKIGFQPKNQIENQIVQSMKLSSIEHVQNITGYYSTHIDFLKIISSRGQYIYGGIDKLQSHQQKFSIEIRKDEKPQSFYGTVDLINEEVQCNIFDKKFQFYNLFTILYLESNHASELTNEFVLVTIGCELKKKDTIGGLKNNKRYLTRNEKDSINNKSNYNEQNENLQQKSMSTQRQSISHLSQKNSQQLLQNMNQQSQQQENQFIQNNEKQIQQQDQQYLQQQQQNQNSEYEYNNESEFQTLIKNSQLQQQVYKKRSFSDNNNSELFKNQENEIENKISEQDVEKQNKNEVYE</sequence>